<keyword evidence="1" id="KW-0472">Membrane</keyword>
<proteinExistence type="predicted"/>
<feature type="transmembrane region" description="Helical" evidence="1">
    <location>
        <begin position="71"/>
        <end position="92"/>
    </location>
</feature>
<reference evidence="2 3" key="1">
    <citation type="submission" date="2022-03" db="EMBL/GenBank/DDBJ databases">
        <title>Chryseobacterium sp. isolated from the Andong Sikhe.</title>
        <authorList>
            <person name="Won M."/>
            <person name="Kim S.-J."/>
            <person name="Kwon S.-W."/>
        </authorList>
    </citation>
    <scope>NUCLEOTIDE SEQUENCE [LARGE SCALE GENOMIC DNA]</scope>
    <source>
        <strain evidence="2 3">ADR-1</strain>
    </source>
</reference>
<dbReference type="Proteomes" id="UP000831068">
    <property type="component" value="Chromosome"/>
</dbReference>
<feature type="transmembrane region" description="Helical" evidence="1">
    <location>
        <begin position="7"/>
        <end position="25"/>
    </location>
</feature>
<protein>
    <submittedName>
        <fullName evidence="2">Uncharacterized protein</fullName>
    </submittedName>
</protein>
<keyword evidence="1" id="KW-0812">Transmembrane</keyword>
<evidence type="ECO:0000313" key="2">
    <source>
        <dbReference type="EMBL" id="UOE38258.1"/>
    </source>
</evidence>
<dbReference type="RefSeq" id="WP_243576565.1">
    <property type="nucleotide sequence ID" value="NZ_CP094529.1"/>
</dbReference>
<feature type="transmembrane region" description="Helical" evidence="1">
    <location>
        <begin position="31"/>
        <end position="56"/>
    </location>
</feature>
<dbReference type="EMBL" id="CP094529">
    <property type="protein sequence ID" value="UOE38258.1"/>
    <property type="molecule type" value="Genomic_DNA"/>
</dbReference>
<keyword evidence="3" id="KW-1185">Reference proteome</keyword>
<keyword evidence="1" id="KW-1133">Transmembrane helix</keyword>
<feature type="transmembrane region" description="Helical" evidence="1">
    <location>
        <begin position="104"/>
        <end position="122"/>
    </location>
</feature>
<accession>A0ABY4BGF9</accession>
<gene>
    <name evidence="2" type="ORF">MTP08_00330</name>
</gene>
<sequence length="133" mass="15830">MKYTLKIWGITNLISATFFLISYIIKPYELFSFIVVYVIFLGLILSIPAMIIFWFLQKKLFEKYTVIKSKVILSIYSFVSVWVTLFLLNILMYSIPIKNFVSTFYRMAFLYIIPMIFAIWLFKNSKALKLNLE</sequence>
<name>A0ABY4BGF9_9FLAO</name>
<evidence type="ECO:0000313" key="3">
    <source>
        <dbReference type="Proteomes" id="UP000831068"/>
    </source>
</evidence>
<organism evidence="2 3">
    <name type="scientific">Chryseobacterium oryzae</name>
    <dbReference type="NCBI Taxonomy" id="2929799"/>
    <lineage>
        <taxon>Bacteria</taxon>
        <taxon>Pseudomonadati</taxon>
        <taxon>Bacteroidota</taxon>
        <taxon>Flavobacteriia</taxon>
        <taxon>Flavobacteriales</taxon>
        <taxon>Weeksellaceae</taxon>
        <taxon>Chryseobacterium group</taxon>
        <taxon>Chryseobacterium</taxon>
    </lineage>
</organism>
<evidence type="ECO:0000256" key="1">
    <source>
        <dbReference type="SAM" id="Phobius"/>
    </source>
</evidence>